<dbReference type="EMBL" id="FNHS01000026">
    <property type="protein sequence ID" value="SDO54051.1"/>
    <property type="molecule type" value="Genomic_DNA"/>
</dbReference>
<name>A0A1H0KE84_9HYPH</name>
<reference evidence="2" key="1">
    <citation type="submission" date="2016-10" db="EMBL/GenBank/DDBJ databases">
        <authorList>
            <person name="Varghese N."/>
            <person name="Submissions S."/>
        </authorList>
    </citation>
    <scope>NUCLEOTIDE SEQUENCE [LARGE SCALE GENOMIC DNA]</scope>
    <source>
        <strain evidence="2">BL47</strain>
    </source>
</reference>
<gene>
    <name evidence="1" type="ORF">SAMN05216360_12627</name>
</gene>
<accession>A0A1H0KE84</accession>
<sequence>MASIDPSPTLLHVNAFAMHRAEVLMRLRRRLRPRHTTLVSFAAKYHYVESQRRLAAAAAATGDFDTIESWSPDRLRETPYYQAHREILDRSRGAGNWAWKPYIIAEALERRRDGDFIVFTDTGMQAIGEDPMPPVAPLLTWLAGSERRVAVGVLHGKPQRAWTKRDCFVLMECDSERYWDADQIQATWIAFMVSPATRHLVAEWLRYAGDARVVTDRPNQMGLPDLDGFIDHRFDQSILSNLIYKLDLEIAPLRQPSKQIRTLIEELETDTLVATRPSANIALGKTWTASSASPWSGTTGTYGERTTGDPSFFFHTALERDPWFVLDLGAVTRVSEIRIYNRWGQLSERAQLMRVWLGETEDAYRLVFDAVDAHCHPGLPLHLRFDGARFRYLKIDLDEEQHLHLDGIEIFAAPRDGDATERA</sequence>
<dbReference type="Proteomes" id="UP000198704">
    <property type="component" value="Unassembled WGS sequence"/>
</dbReference>
<organism evidence="1 2">
    <name type="scientific">Methylobacterium phyllostachyos</name>
    <dbReference type="NCBI Taxonomy" id="582672"/>
    <lineage>
        <taxon>Bacteria</taxon>
        <taxon>Pseudomonadati</taxon>
        <taxon>Pseudomonadota</taxon>
        <taxon>Alphaproteobacteria</taxon>
        <taxon>Hyphomicrobiales</taxon>
        <taxon>Methylobacteriaceae</taxon>
        <taxon>Methylobacterium</taxon>
    </lineage>
</organism>
<dbReference type="RefSeq" id="WP_091722348.1">
    <property type="nucleotide sequence ID" value="NZ_FNHS01000026.1"/>
</dbReference>
<dbReference type="SUPFAM" id="SSF49785">
    <property type="entry name" value="Galactose-binding domain-like"/>
    <property type="match status" value="1"/>
</dbReference>
<proteinExistence type="predicted"/>
<keyword evidence="2" id="KW-1185">Reference proteome</keyword>
<dbReference type="AlphaFoldDB" id="A0A1H0KE84"/>
<dbReference type="OrthoDB" id="9804725at2"/>
<evidence type="ECO:0000313" key="1">
    <source>
        <dbReference type="EMBL" id="SDO54051.1"/>
    </source>
</evidence>
<dbReference type="InterPro" id="IPR008979">
    <property type="entry name" value="Galactose-bd-like_sf"/>
</dbReference>
<evidence type="ECO:0000313" key="2">
    <source>
        <dbReference type="Proteomes" id="UP000198704"/>
    </source>
</evidence>
<dbReference type="Gene3D" id="2.60.120.260">
    <property type="entry name" value="Galactose-binding domain-like"/>
    <property type="match status" value="1"/>
</dbReference>
<protein>
    <recommendedName>
        <fullName evidence="3">F5/8 type C domain-containing protein</fullName>
    </recommendedName>
</protein>
<evidence type="ECO:0008006" key="3">
    <source>
        <dbReference type="Google" id="ProtNLM"/>
    </source>
</evidence>
<dbReference type="STRING" id="582672.SAMN05216360_12627"/>